<dbReference type="EMBL" id="JAUFRC010000002">
    <property type="protein sequence ID" value="MDN3713615.1"/>
    <property type="molecule type" value="Genomic_DNA"/>
</dbReference>
<evidence type="ECO:0000313" key="1">
    <source>
        <dbReference type="EMBL" id="MDN3713615.1"/>
    </source>
</evidence>
<gene>
    <name evidence="1" type="ORF">QWZ10_21065</name>
</gene>
<comment type="caution">
    <text evidence="1">The sequence shown here is derived from an EMBL/GenBank/DDBJ whole genome shotgun (WGS) entry which is preliminary data.</text>
</comment>
<reference evidence="2" key="1">
    <citation type="journal article" date="2019" name="Int. J. Syst. Evol. Microbiol.">
        <title>The Global Catalogue of Microorganisms (GCM) 10K type strain sequencing project: providing services to taxonomists for standard genome sequencing and annotation.</title>
        <authorList>
            <consortium name="The Broad Institute Genomics Platform"/>
            <consortium name="The Broad Institute Genome Sequencing Center for Infectious Disease"/>
            <person name="Wu L."/>
            <person name="Ma J."/>
        </authorList>
    </citation>
    <scope>NUCLEOTIDE SEQUENCE [LARGE SCALE GENOMIC DNA]</scope>
    <source>
        <strain evidence="2">CECT 8482</strain>
    </source>
</reference>
<evidence type="ECO:0000313" key="2">
    <source>
        <dbReference type="Proteomes" id="UP001243846"/>
    </source>
</evidence>
<proteinExistence type="predicted"/>
<sequence length="147" mass="16190">MADLTEVLWQNVFGDPHYLAAIELMLAARLDTDLGRGLREEMESWVAHRDDRFFALLRMSPIAKNKDCCFASPCPYCAASRFIAASIKATRWPANLSRCGKRCCAVAMSACLAPCRIRKTATLSLLVPSCMQAGALPPPFLWPSALP</sequence>
<organism evidence="1 2">
    <name type="scientific">Paracoccus cavernae</name>
    <dbReference type="NCBI Taxonomy" id="1571207"/>
    <lineage>
        <taxon>Bacteria</taxon>
        <taxon>Pseudomonadati</taxon>
        <taxon>Pseudomonadota</taxon>
        <taxon>Alphaproteobacteria</taxon>
        <taxon>Rhodobacterales</taxon>
        <taxon>Paracoccaceae</taxon>
        <taxon>Paracoccus</taxon>
    </lineage>
</organism>
<accession>A0ABT8DA95</accession>
<dbReference type="Proteomes" id="UP001243846">
    <property type="component" value="Unassembled WGS sequence"/>
</dbReference>
<name>A0ABT8DA95_9RHOB</name>
<protein>
    <submittedName>
        <fullName evidence="1">Uncharacterized protein</fullName>
    </submittedName>
</protein>
<keyword evidence="2" id="KW-1185">Reference proteome</keyword>